<dbReference type="Pfam" id="PF13385">
    <property type="entry name" value="Laminin_G_3"/>
    <property type="match status" value="2"/>
</dbReference>
<keyword evidence="4" id="KW-0245">EGF-like domain</keyword>
<dbReference type="SMART" id="SM00112">
    <property type="entry name" value="CA"/>
    <property type="match status" value="2"/>
</dbReference>
<dbReference type="KEGG" id="osu:NT6N_20730"/>
<evidence type="ECO:0000256" key="1">
    <source>
        <dbReference type="ARBA" id="ARBA00004167"/>
    </source>
</evidence>
<dbReference type="Pfam" id="PF05345">
    <property type="entry name" value="He_PIG"/>
    <property type="match status" value="1"/>
</dbReference>
<dbReference type="PRINTS" id="PR00205">
    <property type="entry name" value="CADHERIN"/>
</dbReference>
<feature type="domain" description="Peptidase M60" evidence="17">
    <location>
        <begin position="452"/>
        <end position="743"/>
    </location>
</feature>
<dbReference type="SMART" id="SM01276">
    <property type="entry name" value="M60-like"/>
    <property type="match status" value="1"/>
</dbReference>
<dbReference type="InterPro" id="IPR001791">
    <property type="entry name" value="Laminin_G"/>
</dbReference>
<keyword evidence="11" id="KW-0472">Membrane</keyword>
<dbReference type="InterPro" id="IPR059100">
    <property type="entry name" value="TSP3_bac"/>
</dbReference>
<dbReference type="InterPro" id="IPR006558">
    <property type="entry name" value="LamG-like"/>
</dbReference>
<organism evidence="19">
    <name type="scientific">Oceaniferula spumae</name>
    <dbReference type="NCBI Taxonomy" id="2979115"/>
    <lineage>
        <taxon>Bacteria</taxon>
        <taxon>Pseudomonadati</taxon>
        <taxon>Verrucomicrobiota</taxon>
        <taxon>Verrucomicrobiia</taxon>
        <taxon>Verrucomicrobiales</taxon>
        <taxon>Verrucomicrobiaceae</taxon>
        <taxon>Oceaniferula</taxon>
    </lineage>
</organism>
<evidence type="ECO:0000256" key="12">
    <source>
        <dbReference type="ARBA" id="ARBA00023157"/>
    </source>
</evidence>
<dbReference type="Gene3D" id="2.60.40.3440">
    <property type="match status" value="2"/>
</dbReference>
<dbReference type="GO" id="GO:0007156">
    <property type="term" value="P:homophilic cell adhesion via plasma membrane adhesion molecules"/>
    <property type="evidence" value="ECO:0007669"/>
    <property type="project" value="InterPro"/>
</dbReference>
<dbReference type="Gene3D" id="2.60.120.200">
    <property type="match status" value="2"/>
</dbReference>
<dbReference type="FunFam" id="2.60.40.60:FF:000037">
    <property type="entry name" value="FAT atypical cadherin 1"/>
    <property type="match status" value="1"/>
</dbReference>
<dbReference type="Gene3D" id="2.60.40.10">
    <property type="entry name" value="Immunoglobulins"/>
    <property type="match status" value="1"/>
</dbReference>
<dbReference type="PROSITE" id="PS50268">
    <property type="entry name" value="CADHERIN_2"/>
    <property type="match status" value="2"/>
</dbReference>
<evidence type="ECO:0000256" key="14">
    <source>
        <dbReference type="SAM" id="MobiDB-lite"/>
    </source>
</evidence>
<name>A0AAT9FM54_9BACT</name>
<evidence type="ECO:0000256" key="5">
    <source>
        <dbReference type="ARBA" id="ARBA00022692"/>
    </source>
</evidence>
<feature type="domain" description="PA14" evidence="18">
    <location>
        <begin position="1278"/>
        <end position="1434"/>
    </location>
</feature>
<evidence type="ECO:0000256" key="7">
    <source>
        <dbReference type="ARBA" id="ARBA00022737"/>
    </source>
</evidence>
<dbReference type="GO" id="GO:0005509">
    <property type="term" value="F:calcium ion binding"/>
    <property type="evidence" value="ECO:0007669"/>
    <property type="project" value="InterPro"/>
</dbReference>
<reference evidence="19" key="1">
    <citation type="submission" date="2024-07" db="EMBL/GenBank/DDBJ databases">
        <title>Complete genome sequence of Verrucomicrobiaceae bacterium NT6N.</title>
        <authorList>
            <person name="Huang C."/>
            <person name="Takami H."/>
            <person name="Hamasaki K."/>
        </authorList>
    </citation>
    <scope>NUCLEOTIDE SEQUENCE</scope>
    <source>
        <strain evidence="19">NT6N</strain>
    </source>
</reference>
<evidence type="ECO:0000256" key="11">
    <source>
        <dbReference type="ARBA" id="ARBA00023136"/>
    </source>
</evidence>
<dbReference type="InterPro" id="IPR035423">
    <property type="entry name" value="M60-like_N"/>
</dbReference>
<keyword evidence="5" id="KW-0812">Transmembrane</keyword>
<dbReference type="Gene3D" id="2.60.40.60">
    <property type="entry name" value="Cadherins"/>
    <property type="match status" value="2"/>
</dbReference>
<dbReference type="NCBIfam" id="NF012211">
    <property type="entry name" value="tand_rpt_95"/>
    <property type="match status" value="3"/>
</dbReference>
<keyword evidence="6 15" id="KW-0732">Signal</keyword>
<keyword evidence="7" id="KW-0677">Repeat</keyword>
<dbReference type="SMART" id="SM00758">
    <property type="entry name" value="PA14"/>
    <property type="match status" value="1"/>
</dbReference>
<feature type="chain" id="PRO_5043972484" description="Staphylococcus aureus surface protein A" evidence="15">
    <location>
        <begin position="25"/>
        <end position="2755"/>
    </location>
</feature>
<dbReference type="InterPro" id="IPR013783">
    <property type="entry name" value="Ig-like_fold"/>
</dbReference>
<feature type="compositionally biased region" description="Polar residues" evidence="14">
    <location>
        <begin position="1604"/>
        <end position="1614"/>
    </location>
</feature>
<dbReference type="Pfam" id="PF13402">
    <property type="entry name" value="Peptidase_M60"/>
    <property type="match status" value="1"/>
</dbReference>
<dbReference type="InterPro" id="IPR015919">
    <property type="entry name" value="Cadherin-like_sf"/>
</dbReference>
<evidence type="ECO:0000256" key="13">
    <source>
        <dbReference type="ARBA" id="ARBA00023180"/>
    </source>
</evidence>
<dbReference type="SMART" id="SM00736">
    <property type="entry name" value="CADG"/>
    <property type="match status" value="4"/>
</dbReference>
<keyword evidence="12" id="KW-1015">Disulfide bond</keyword>
<keyword evidence="10" id="KW-1133">Transmembrane helix</keyword>
<dbReference type="EMBL" id="AP026866">
    <property type="protein sequence ID" value="BDS07033.1"/>
    <property type="molecule type" value="Genomic_DNA"/>
</dbReference>
<evidence type="ECO:0000256" key="4">
    <source>
        <dbReference type="ARBA" id="ARBA00022536"/>
    </source>
</evidence>
<dbReference type="Pfam" id="PF18884">
    <property type="entry name" value="TSP3_bac"/>
    <property type="match status" value="4"/>
</dbReference>
<evidence type="ECO:0000256" key="9">
    <source>
        <dbReference type="ARBA" id="ARBA00022889"/>
    </source>
</evidence>
<dbReference type="FunFam" id="2.60.40.60:FF:000015">
    <property type="entry name" value="FAT atypical cadherin 1"/>
    <property type="match status" value="1"/>
</dbReference>
<dbReference type="SUPFAM" id="SSF49899">
    <property type="entry name" value="Concanavalin A-like lectins/glucanases"/>
    <property type="match status" value="2"/>
</dbReference>
<evidence type="ECO:0000256" key="6">
    <source>
        <dbReference type="ARBA" id="ARBA00022729"/>
    </source>
</evidence>
<feature type="domain" description="Cadherin" evidence="16">
    <location>
        <begin position="1924"/>
        <end position="2032"/>
    </location>
</feature>
<dbReference type="InterPro" id="IPR031161">
    <property type="entry name" value="Peptidase_M60_dom"/>
</dbReference>
<dbReference type="Gene3D" id="2.60.120.1560">
    <property type="match status" value="1"/>
</dbReference>
<gene>
    <name evidence="19" type="ORF">NT6N_20730</name>
</gene>
<feature type="domain" description="Cadherin" evidence="16">
    <location>
        <begin position="1825"/>
        <end position="1925"/>
    </location>
</feature>
<keyword evidence="13" id="KW-0325">Glycoprotein</keyword>
<sequence>MKYTQPVSLLSSIFLTASVSSLYAAAPIAHDDVIASGKDMILELNYLQLNDTDADGDTLTISSVGTPANGTLTSIGNNHYRYTPNTGYLGRDTFTYTVSDGNGGSDTATVTISMNEIVDVEAARTAILANVTSLADPTQPSYLTVWAPTSFSVTNYPGQDESSPGIAAGTLGAGKVIAMPDHQWLNMNSYGGDTSTGTFYTNGITWLAGTTDQSVKIVTMSSGVQTWLTAQGYTNVVLSNTSNLSTDLQGTAVFIPGWLGNNASQATLNTTGDYVRGGGGLFICDYSSGYTWWWNKSKWDIPGNILLREAGIAFTGEGWSSGLPSINRADDQMDIDTIITLFANSGSYSQNEKDLAVSVMQNLLASLHEDDVDYARLVEAFGAASAAITPTVANPVTDSFERTLLNIECGLLAKQDPAEMTAHRAALPVDAGATRVSNATFAISSPPANHATKTIYTPFYAAPGELVTIDFPAALASINLDVRVSHLRSGSGSNSMPVMPTQMINFDVDGSQIQVANPHGGLIQIIVPGNVTWSGTQNITVSGAVEAPFFKLGETTDAQWVAGIRDRGTPFGVLDSDEATLVVDADSWLRTLPDPEAVMTEWNFFCGKVRTFYAYDAGRQLPVHHDYYPAGGVSTYPQSYGRTANLTDSLELKSSAYSLTLHEYGHICDSGNFQFHEFSETSPNMGGKWMQKTARNYSWKQALTVSRVNNYLAIQSDNLWNHAPHYKVHVKGTPFDLLVNEFGPQLIQDTVAAMTAMPSSNFSGSQDKIDEWVRQVSNRTGFNMSNFFTSWQLPPSASVITELSGLPDWMPVERAEETLTVVQNSSVKFEDPSSNDFSYDGGLILTAVGQPSNGAVVDNGDGTFTYTPSTGFTGADSFTYSVTNATGNVHTSTIPVTVIAAANDPKLVSFDGYAEGGNWTTINLEQSYTSMVVVAQPMVGAGSPPLATRIRNASGSSFEVRLDRLDGSSSAVGPTTVRFLVVEKGVYDVATHGIKMEAVKFNSTVTDTGGNFVGTTRDFAYTGYDHYFIPAVFGQVMTSNDTAWSSFWFKAGANRVQLGKHVGEDPNTSRVAETIGYIVMESGSYQLGDYQFQIGVTNYDGYANFGLIGDAGASHSFERFPTIHSAQFASDMRVPWGGSDTGEDGFVAMQSVAPGNSVSVYLAEDTLGDGETATGTKSTSYVLAHYTGDNPIINGDVATALSGEQTLIPVLANDTVSGNPVVTVSQPANGSVTVHSDGTLIYTPNASYTGQDAFSYTVNNGSVQVTAPVSINVIAANPVQSGLVADRFNGISGSSISSLTGNANYPDNPSSSSIWTNVDSGTSVGDSYGHRVYGVVVAPTTGDYTFWIASDDQSQLLISNDSTPANAAVVASVSNYTGHQAWDSNGSQQSAVIPMVAGQAYYLEILHKEGGGGDHVAVAWQGPGFARTLLTTPHIFTAGENAPTLIAAPSNVTVDEGAQSTVVDLSGVYSESDPGDSLTYEIHGNTNSNLVTAVVNGSNLTLSYPSIETGSATITIRATDRINTLVTTSFTVTVNDSNPDSDGDGLLDSWEVANFGNLAAQDSNGDPDGDGLNNAGELAAGTDPNNTDSDGDGASDQLEVTAGSDPNSNTSTPQGLFADLHSWWRFDESAGTNAADLANGNHGTVSGAAFVAGKNGNALQFDGVDDGVLVDSDGAILGTGDFTLTAWVKIDAAAGTGAVIQQREPGSNGYNGEYVLNVNDNGTVTFFIYNNGHQFNITTTTTVNDDQWHHIAAVRDGDDGFVFIDGVQSAQGNGPAKELRALALSIGYDHRDNNKYFAGLIDDVRVYTRALTNGEIGSFSNQAPVVNDATFAVDENAVAGAIGTVTANDPDAGDSLTYSITAGNGSGLFAIDSNTGVLSTTGATDHETASQYVLSVTVSDDGSPQLSDTATITVNVNDVNEAPTADDANGSVAENVVTGSVVTTVSSTDPDAGDSVTYSITGGNIGGAFAIDSGNGTITTAAALDYETTSVYNLTVTATDSGALTDTASVTVTVTNVAHDTDSDNDGYSDDFELAQGSDPNSASSKPNVLVVAQWDFNEAGNPGVTTDVIGGVTGDLLGGAAFTGDSLGRTGQLGDRALDLGGSNGGQRAEITNMTFLQQAAADDKLTISFWQKLDQAGLAMSSFWAVSPSSGDGQRGLQAHTPWLNNSLYYDFGNSSANHRISAPQPSGIDWTAWNHIALVKNGGAAEIWVNGVKIAGGSGKVPLVTDFTKLVIGANGTGGNSLSGDLDDFAFFNAALDQSQIAALAGGAQPDSLIANSAPEFVSSSITGTAATVAAAYTGSIASQATDPDAGDTLTFTKQSGPAWLNVATDGSLTGSPAEGDVGSSVFTVRVTDAAGLFDEATLTVDVTATTATVSTGSASNVALSSATVGYDVTATGGENPTVTVYYGLTDGGTSAGSWDSSQSLGVVAAGAGAENLTGLTDGTTYYYTVSATNSAGTTWGSTGSFTTVVDKSPKLVRTNVSAVSSTTWTSVNLGQNYNSAVIIATPIYPNSSVPPVVTRIRNVSGSSFEVKIDRTDGLTAAVTTDVSIVVVEEGVYTTAEHGVNMEAVKFTSTVTAQNNAWSAEARTYQNSYTNPVVVGQVMSANDADWSVFWCQGSNRTSPPSASALNVGKHVGEDPDTTRADETIGYIVIESGNGSINGVNYTAGLGNDIVQGTGNTSTGYNYSLTGLSTASAAAVSIAGMDGSDGGWAVLYGATPLTSTSLTLAVDEDQLGGTERNHTHEQVGYLVFE</sequence>
<protein>
    <recommendedName>
        <fullName evidence="20">Staphylococcus aureus surface protein A</fullName>
    </recommendedName>
</protein>
<keyword evidence="9" id="KW-0130">Cell adhesion</keyword>
<evidence type="ECO:0000256" key="2">
    <source>
        <dbReference type="ARBA" id="ARBA00004613"/>
    </source>
</evidence>
<dbReference type="PANTHER" id="PTHR24026:SF126">
    <property type="entry name" value="PROTOCADHERIN FAT 4"/>
    <property type="match status" value="1"/>
</dbReference>
<dbReference type="CDD" id="cd11304">
    <property type="entry name" value="Cadherin_repeat"/>
    <property type="match status" value="2"/>
</dbReference>
<dbReference type="InterPro" id="IPR037524">
    <property type="entry name" value="PA14/GLEYA"/>
</dbReference>
<dbReference type="SUPFAM" id="SSF49313">
    <property type="entry name" value="Cadherin-like"/>
    <property type="match status" value="3"/>
</dbReference>
<feature type="region of interest" description="Disordered" evidence="14">
    <location>
        <begin position="2019"/>
        <end position="2045"/>
    </location>
</feature>
<dbReference type="Pfam" id="PF17963">
    <property type="entry name" value="Big_9"/>
    <property type="match status" value="3"/>
</dbReference>
<dbReference type="Pfam" id="PF07691">
    <property type="entry name" value="PA14"/>
    <property type="match status" value="1"/>
</dbReference>
<accession>A0AAT9FM54</accession>
<dbReference type="Pfam" id="PF17291">
    <property type="entry name" value="M60-like_N"/>
    <property type="match status" value="1"/>
</dbReference>
<evidence type="ECO:0000259" key="17">
    <source>
        <dbReference type="PROSITE" id="PS51723"/>
    </source>
</evidence>
<dbReference type="CDD" id="cd00110">
    <property type="entry name" value="LamG"/>
    <property type="match status" value="1"/>
</dbReference>
<evidence type="ECO:0000256" key="15">
    <source>
        <dbReference type="SAM" id="SignalP"/>
    </source>
</evidence>
<dbReference type="GO" id="GO:0005886">
    <property type="term" value="C:plasma membrane"/>
    <property type="evidence" value="ECO:0007669"/>
    <property type="project" value="UniProtKB-SubCell"/>
</dbReference>
<keyword evidence="3" id="KW-0964">Secreted</keyword>
<evidence type="ECO:0000256" key="3">
    <source>
        <dbReference type="ARBA" id="ARBA00022525"/>
    </source>
</evidence>
<dbReference type="Pfam" id="PF00028">
    <property type="entry name" value="Cadherin"/>
    <property type="match status" value="2"/>
</dbReference>
<feature type="region of interest" description="Disordered" evidence="14">
    <location>
        <begin position="1558"/>
        <end position="1615"/>
    </location>
</feature>
<dbReference type="SMART" id="SM00560">
    <property type="entry name" value="LamGL"/>
    <property type="match status" value="1"/>
</dbReference>
<evidence type="ECO:0008006" key="20">
    <source>
        <dbReference type="Google" id="ProtNLM"/>
    </source>
</evidence>
<feature type="signal peptide" evidence="15">
    <location>
        <begin position="1"/>
        <end position="24"/>
    </location>
</feature>
<evidence type="ECO:0000259" key="16">
    <source>
        <dbReference type="PROSITE" id="PS50268"/>
    </source>
</evidence>
<evidence type="ECO:0000256" key="8">
    <source>
        <dbReference type="ARBA" id="ARBA00022837"/>
    </source>
</evidence>
<dbReference type="PROSITE" id="PS51723">
    <property type="entry name" value="PEPTIDASE_M60"/>
    <property type="match status" value="1"/>
</dbReference>
<dbReference type="SUPFAM" id="SSF56988">
    <property type="entry name" value="Anthrax protective antigen"/>
    <property type="match status" value="1"/>
</dbReference>
<evidence type="ECO:0000259" key="18">
    <source>
        <dbReference type="PROSITE" id="PS51820"/>
    </source>
</evidence>
<dbReference type="InterPro" id="IPR002126">
    <property type="entry name" value="Cadherin-like_dom"/>
</dbReference>
<evidence type="ECO:0000313" key="19">
    <source>
        <dbReference type="EMBL" id="BDS07033.1"/>
    </source>
</evidence>
<dbReference type="InterPro" id="IPR011658">
    <property type="entry name" value="PA14_dom"/>
</dbReference>
<evidence type="ECO:0000256" key="10">
    <source>
        <dbReference type="ARBA" id="ARBA00022989"/>
    </source>
</evidence>
<feature type="compositionally biased region" description="Acidic residues" evidence="14">
    <location>
        <begin position="2023"/>
        <end position="2033"/>
    </location>
</feature>
<dbReference type="Gene3D" id="2.60.40.2810">
    <property type="match status" value="1"/>
</dbReference>
<proteinExistence type="predicted"/>
<comment type="subcellular location">
    <subcellularLocation>
        <location evidence="1">Membrane</location>
        <topology evidence="1">Single-pass membrane protein</topology>
    </subcellularLocation>
    <subcellularLocation>
        <location evidence="2">Secreted</location>
    </subcellularLocation>
</comment>
<dbReference type="PANTHER" id="PTHR24026">
    <property type="entry name" value="FAT ATYPICAL CADHERIN-RELATED"/>
    <property type="match status" value="1"/>
</dbReference>
<dbReference type="InterPro" id="IPR013320">
    <property type="entry name" value="ConA-like_dom_sf"/>
</dbReference>
<dbReference type="InterPro" id="IPR006644">
    <property type="entry name" value="Cadg"/>
</dbReference>
<keyword evidence="8" id="KW-0106">Calcium</keyword>
<dbReference type="PROSITE" id="PS51820">
    <property type="entry name" value="PA14"/>
    <property type="match status" value="1"/>
</dbReference>